<evidence type="ECO:0000256" key="1">
    <source>
        <dbReference type="SAM" id="MobiDB-lite"/>
    </source>
</evidence>
<reference evidence="2 3" key="1">
    <citation type="submission" date="2024-09" db="EMBL/GenBank/DDBJ databases">
        <title>Chromosome-scale assembly of Riccia fluitans.</title>
        <authorList>
            <person name="Paukszto L."/>
            <person name="Sawicki J."/>
            <person name="Karawczyk K."/>
            <person name="Piernik-Szablinska J."/>
            <person name="Szczecinska M."/>
            <person name="Mazdziarz M."/>
        </authorList>
    </citation>
    <scope>NUCLEOTIDE SEQUENCE [LARGE SCALE GENOMIC DNA]</scope>
    <source>
        <strain evidence="2">Rf_01</strain>
        <tissue evidence="2">Aerial parts of the thallus</tissue>
    </source>
</reference>
<dbReference type="Proteomes" id="UP001605036">
    <property type="component" value="Unassembled WGS sequence"/>
</dbReference>
<proteinExistence type="predicted"/>
<evidence type="ECO:0000313" key="2">
    <source>
        <dbReference type="EMBL" id="KAL2620515.1"/>
    </source>
</evidence>
<name>A0ABD1Y1A1_9MARC</name>
<feature type="region of interest" description="Disordered" evidence="1">
    <location>
        <begin position="344"/>
        <end position="395"/>
    </location>
</feature>
<dbReference type="AlphaFoldDB" id="A0ABD1Y1A1"/>
<sequence>MIRKHVDRNGRNAGMKDWSFPKILLLGPKIRVKEAQTLSRILDAWYSIRRELVWTGSDIHAPNDTPMRKVEAMLLKMGGFEAEVLKKARRWWKKLHWEKIGDWSRHEDLENEVERELWGKGVFLEEPDRIILHRILDALSRFKPQNSTIQQLQGWSWVKTSECANAWKISRKQIQDILLEEWLRKKRNQNRRLGRSYLDKREWKLLWESKAGHRTKMEIWKTCHEGYFTNHRAAMMGLREATCAWCNSTSETYHQENVSEIKHSVAGMEIVSEWIQSIWHERNKYIFEGKQTLTPLMLILGRALRSVRARLESGKGGEEQDRIFQKSIDEIVLGMGESWGNCSHEEEERRDCSQSSGNYSLSNEHVRRSTPARSVGSTVDRVTRGSHPGRPPDRY</sequence>
<organism evidence="2 3">
    <name type="scientific">Riccia fluitans</name>
    <dbReference type="NCBI Taxonomy" id="41844"/>
    <lineage>
        <taxon>Eukaryota</taxon>
        <taxon>Viridiplantae</taxon>
        <taxon>Streptophyta</taxon>
        <taxon>Embryophyta</taxon>
        <taxon>Marchantiophyta</taxon>
        <taxon>Marchantiopsida</taxon>
        <taxon>Marchantiidae</taxon>
        <taxon>Marchantiales</taxon>
        <taxon>Ricciaceae</taxon>
        <taxon>Riccia</taxon>
    </lineage>
</organism>
<gene>
    <name evidence="2" type="ORF">R1flu_000720</name>
</gene>
<feature type="compositionally biased region" description="Polar residues" evidence="1">
    <location>
        <begin position="353"/>
        <end position="363"/>
    </location>
</feature>
<keyword evidence="3" id="KW-1185">Reference proteome</keyword>
<evidence type="ECO:0000313" key="3">
    <source>
        <dbReference type="Proteomes" id="UP001605036"/>
    </source>
</evidence>
<protein>
    <submittedName>
        <fullName evidence="2">Uncharacterized protein</fullName>
    </submittedName>
</protein>
<comment type="caution">
    <text evidence="2">The sequence shown here is derived from an EMBL/GenBank/DDBJ whole genome shotgun (WGS) entry which is preliminary data.</text>
</comment>
<dbReference type="EMBL" id="JBHFFA010000006">
    <property type="protein sequence ID" value="KAL2620515.1"/>
    <property type="molecule type" value="Genomic_DNA"/>
</dbReference>
<accession>A0ABD1Y1A1</accession>